<dbReference type="InterPro" id="IPR010987">
    <property type="entry name" value="Glutathione-S-Trfase_C-like"/>
</dbReference>
<dbReference type="GO" id="GO:0004364">
    <property type="term" value="F:glutathione transferase activity"/>
    <property type="evidence" value="ECO:0007669"/>
    <property type="project" value="InterPro"/>
</dbReference>
<dbReference type="EMBL" id="JAVXUP010001285">
    <property type="protein sequence ID" value="KAK3013602.1"/>
    <property type="molecule type" value="Genomic_DNA"/>
</dbReference>
<dbReference type="PANTHER" id="PTHR11260">
    <property type="entry name" value="GLUTATHIONE S-TRANSFERASE, GST, SUPERFAMILY, GST DOMAIN CONTAINING"/>
    <property type="match status" value="1"/>
</dbReference>
<gene>
    <name evidence="3" type="ORF">RJ639_008420</name>
</gene>
<comment type="caution">
    <text evidence="3">The sequence shown here is derived from an EMBL/GenBank/DDBJ whole genome shotgun (WGS) entry which is preliminary data.</text>
</comment>
<protein>
    <recommendedName>
        <fullName evidence="2">GST C-terminal domain-containing protein</fullName>
    </recommendedName>
</protein>
<accession>A0AA88VR98</accession>
<keyword evidence="4" id="KW-1185">Reference proteome</keyword>
<evidence type="ECO:0000313" key="4">
    <source>
        <dbReference type="Proteomes" id="UP001188597"/>
    </source>
</evidence>
<feature type="transmembrane region" description="Helical" evidence="1">
    <location>
        <begin position="53"/>
        <end position="75"/>
    </location>
</feature>
<dbReference type="GO" id="GO:0006749">
    <property type="term" value="P:glutathione metabolic process"/>
    <property type="evidence" value="ECO:0007669"/>
    <property type="project" value="InterPro"/>
</dbReference>
<dbReference type="AlphaFoldDB" id="A0AA88VR98"/>
<dbReference type="InterPro" id="IPR045073">
    <property type="entry name" value="Omega/Tau-like"/>
</dbReference>
<organism evidence="3 4">
    <name type="scientific">Escallonia herrerae</name>
    <dbReference type="NCBI Taxonomy" id="1293975"/>
    <lineage>
        <taxon>Eukaryota</taxon>
        <taxon>Viridiplantae</taxon>
        <taxon>Streptophyta</taxon>
        <taxon>Embryophyta</taxon>
        <taxon>Tracheophyta</taxon>
        <taxon>Spermatophyta</taxon>
        <taxon>Magnoliopsida</taxon>
        <taxon>eudicotyledons</taxon>
        <taxon>Gunneridae</taxon>
        <taxon>Pentapetalae</taxon>
        <taxon>asterids</taxon>
        <taxon>campanulids</taxon>
        <taxon>Escalloniales</taxon>
        <taxon>Escalloniaceae</taxon>
        <taxon>Escallonia</taxon>
    </lineage>
</organism>
<keyword evidence="1" id="KW-0472">Membrane</keyword>
<feature type="domain" description="GST C-terminal" evidence="2">
    <location>
        <begin position="1"/>
        <end position="124"/>
    </location>
</feature>
<dbReference type="PANTHER" id="PTHR11260:SF676">
    <property type="entry name" value="GLUTATHIONE S-TRANSFERASE U8"/>
    <property type="match status" value="1"/>
</dbReference>
<dbReference type="InterPro" id="IPR004046">
    <property type="entry name" value="GST_C"/>
</dbReference>
<reference evidence="3" key="1">
    <citation type="submission" date="2022-12" db="EMBL/GenBank/DDBJ databases">
        <title>Draft genome assemblies for two species of Escallonia (Escalloniales).</title>
        <authorList>
            <person name="Chanderbali A."/>
            <person name="Dervinis C."/>
            <person name="Anghel I."/>
            <person name="Soltis D."/>
            <person name="Soltis P."/>
            <person name="Zapata F."/>
        </authorList>
    </citation>
    <scope>NUCLEOTIDE SEQUENCE</scope>
    <source>
        <strain evidence="3">UCBG64.0493</strain>
        <tissue evidence="3">Leaf</tissue>
    </source>
</reference>
<dbReference type="GO" id="GO:0005737">
    <property type="term" value="C:cytoplasm"/>
    <property type="evidence" value="ECO:0007669"/>
    <property type="project" value="TreeGrafter"/>
</dbReference>
<sequence length="131" mass="14667">MAYEKSVTAIWRIEPCMLSIWNAFSAKEELEKAIKEACENLKLLENELGGKRFFGGGSLGIVDIVACFLGFWLGIIQEVTGLELLTKEKFPNISGWVDEFLGCSIVKESLPPRELLLGFFRTCFQPKNAST</sequence>
<dbReference type="Pfam" id="PF00043">
    <property type="entry name" value="GST_C"/>
    <property type="match status" value="1"/>
</dbReference>
<dbReference type="Proteomes" id="UP001188597">
    <property type="component" value="Unassembled WGS sequence"/>
</dbReference>
<name>A0AA88VR98_9ASTE</name>
<dbReference type="PROSITE" id="PS50405">
    <property type="entry name" value="GST_CTER"/>
    <property type="match status" value="1"/>
</dbReference>
<evidence type="ECO:0000256" key="1">
    <source>
        <dbReference type="SAM" id="Phobius"/>
    </source>
</evidence>
<dbReference type="Gene3D" id="1.20.1050.10">
    <property type="match status" value="1"/>
</dbReference>
<proteinExistence type="predicted"/>
<keyword evidence="1" id="KW-0812">Transmembrane</keyword>
<dbReference type="InterPro" id="IPR045074">
    <property type="entry name" value="GST_C_Tau"/>
</dbReference>
<dbReference type="InterPro" id="IPR036282">
    <property type="entry name" value="Glutathione-S-Trfase_C_sf"/>
</dbReference>
<evidence type="ECO:0000313" key="3">
    <source>
        <dbReference type="EMBL" id="KAK3013602.1"/>
    </source>
</evidence>
<keyword evidence="1" id="KW-1133">Transmembrane helix</keyword>
<dbReference type="CDD" id="cd03185">
    <property type="entry name" value="GST_C_Tau"/>
    <property type="match status" value="1"/>
</dbReference>
<evidence type="ECO:0000259" key="2">
    <source>
        <dbReference type="PROSITE" id="PS50405"/>
    </source>
</evidence>
<dbReference type="SUPFAM" id="SSF47616">
    <property type="entry name" value="GST C-terminal domain-like"/>
    <property type="match status" value="1"/>
</dbReference>